<sequence>MDDRDSEKIVEEAGERRRDDQDMISVQRLNAPSDGMVLGHTADTLLREGINRATVRPPPEPPPWVVQSARVRESFPINFNLFVFCFLVFIFVVGFDSLFEFLASRYVIGYGWIYGNSFGCVKSTTWLAIRVALSGVTVSKSDHRVYSRSCWSSDGVSFIFPLSDVTIPDLLI</sequence>
<name>A0AAV0F660_9ASTE</name>
<keyword evidence="2" id="KW-1133">Transmembrane helix</keyword>
<proteinExistence type="predicted"/>
<keyword evidence="2" id="KW-0812">Transmembrane</keyword>
<reference evidence="3" key="1">
    <citation type="submission" date="2022-07" db="EMBL/GenBank/DDBJ databases">
        <authorList>
            <person name="Macas J."/>
            <person name="Novak P."/>
            <person name="Neumann P."/>
        </authorList>
    </citation>
    <scope>NUCLEOTIDE SEQUENCE</scope>
</reference>
<evidence type="ECO:0000313" key="3">
    <source>
        <dbReference type="EMBL" id="CAH9130969.1"/>
    </source>
</evidence>
<feature type="region of interest" description="Disordered" evidence="1">
    <location>
        <begin position="1"/>
        <end position="20"/>
    </location>
</feature>
<keyword evidence="2" id="KW-0472">Membrane</keyword>
<feature type="transmembrane region" description="Helical" evidence="2">
    <location>
        <begin position="77"/>
        <end position="95"/>
    </location>
</feature>
<comment type="caution">
    <text evidence="3">The sequence shown here is derived from an EMBL/GenBank/DDBJ whole genome shotgun (WGS) entry which is preliminary data.</text>
</comment>
<accession>A0AAV0F660</accession>
<evidence type="ECO:0000256" key="2">
    <source>
        <dbReference type="SAM" id="Phobius"/>
    </source>
</evidence>
<organism evidence="3 4">
    <name type="scientific">Cuscuta epithymum</name>
    <dbReference type="NCBI Taxonomy" id="186058"/>
    <lineage>
        <taxon>Eukaryota</taxon>
        <taxon>Viridiplantae</taxon>
        <taxon>Streptophyta</taxon>
        <taxon>Embryophyta</taxon>
        <taxon>Tracheophyta</taxon>
        <taxon>Spermatophyta</taxon>
        <taxon>Magnoliopsida</taxon>
        <taxon>eudicotyledons</taxon>
        <taxon>Gunneridae</taxon>
        <taxon>Pentapetalae</taxon>
        <taxon>asterids</taxon>
        <taxon>lamiids</taxon>
        <taxon>Solanales</taxon>
        <taxon>Convolvulaceae</taxon>
        <taxon>Cuscuteae</taxon>
        <taxon>Cuscuta</taxon>
        <taxon>Cuscuta subgen. Cuscuta</taxon>
    </lineage>
</organism>
<dbReference type="Proteomes" id="UP001152523">
    <property type="component" value="Unassembled WGS sequence"/>
</dbReference>
<dbReference type="EMBL" id="CAMAPF010000964">
    <property type="protein sequence ID" value="CAH9130969.1"/>
    <property type="molecule type" value="Genomic_DNA"/>
</dbReference>
<keyword evidence="4" id="KW-1185">Reference proteome</keyword>
<evidence type="ECO:0000313" key="4">
    <source>
        <dbReference type="Proteomes" id="UP001152523"/>
    </source>
</evidence>
<gene>
    <name evidence="3" type="ORF">CEPIT_LOCUS31055</name>
</gene>
<protein>
    <submittedName>
        <fullName evidence="3">Uncharacterized protein</fullName>
    </submittedName>
</protein>
<evidence type="ECO:0000256" key="1">
    <source>
        <dbReference type="SAM" id="MobiDB-lite"/>
    </source>
</evidence>
<dbReference type="AlphaFoldDB" id="A0AAV0F660"/>